<keyword evidence="1" id="KW-0732">Signal</keyword>
<dbReference type="Proteomes" id="UP000588098">
    <property type="component" value="Unassembled WGS sequence"/>
</dbReference>
<protein>
    <submittedName>
        <fullName evidence="3">Formylglycine-generating enzyme required for sulfatase activity</fullName>
    </submittedName>
</protein>
<feature type="chain" id="PRO_5038646330" evidence="1">
    <location>
        <begin position="27"/>
        <end position="462"/>
    </location>
</feature>
<dbReference type="PANTHER" id="PTHR23150">
    <property type="entry name" value="SULFATASE MODIFYING FACTOR 1, 2"/>
    <property type="match status" value="1"/>
</dbReference>
<accession>A0A7W9QET4</accession>
<dbReference type="GO" id="GO:0120147">
    <property type="term" value="F:formylglycine-generating oxidase activity"/>
    <property type="evidence" value="ECO:0007669"/>
    <property type="project" value="TreeGrafter"/>
</dbReference>
<gene>
    <name evidence="3" type="ORF">FHS42_006058</name>
</gene>
<comment type="caution">
    <text evidence="3">The sequence shown here is derived from an EMBL/GenBank/DDBJ whole genome shotgun (WGS) entry which is preliminary data.</text>
</comment>
<dbReference type="InterPro" id="IPR016187">
    <property type="entry name" value="CTDL_fold"/>
</dbReference>
<feature type="signal peptide" evidence="1">
    <location>
        <begin position="1"/>
        <end position="26"/>
    </location>
</feature>
<keyword evidence="4" id="KW-1185">Reference proteome</keyword>
<evidence type="ECO:0000259" key="2">
    <source>
        <dbReference type="Pfam" id="PF03781"/>
    </source>
</evidence>
<dbReference type="RefSeq" id="WP_184577288.1">
    <property type="nucleotide sequence ID" value="NZ_JACHJL010000020.1"/>
</dbReference>
<feature type="domain" description="Sulfatase-modifying factor enzyme-like" evidence="2">
    <location>
        <begin position="181"/>
        <end position="460"/>
    </location>
</feature>
<evidence type="ECO:0000256" key="1">
    <source>
        <dbReference type="SAM" id="SignalP"/>
    </source>
</evidence>
<evidence type="ECO:0000313" key="4">
    <source>
        <dbReference type="Proteomes" id="UP000588098"/>
    </source>
</evidence>
<dbReference type="Pfam" id="PF03781">
    <property type="entry name" value="FGE-sulfatase"/>
    <property type="match status" value="1"/>
</dbReference>
<sequence length="462" mass="51481">MRALRPTVIAALSLALITPGTISASAEEAPAGRPVRELEASLSRLEKSLTWRGSIAATYPSVDTAVRRVLKSLRRVAREQPSAVPQARAFTRQLTRLEAETGYWVRESSKPGFEPNPFLATDPLMRAALAEWSTEITEIRHDLRRPDPTRRLHLAALTTTPVSATTSPGTLFTDTHERHAMTMVVIPRGAYTAGATAQQQQQWKVPQGRRSFERPQRHVTVAHSIAAGQTEVTVGQFKQFVKETGHKPAQGMRAWQPHQDGWMDFRPRLNYLDPGFPQSDAHPVVGITKYDAQAFTVWMSRRTGHTYRLPTEGEWEYLARAGSTTAFFWGDDIESAGAHANTYDEDAFAANRFRAGSTVWDHVPDVHDGHAHTSPAASFNPNAFGLHDMTGNAREFVADTWVNNLKDASTDASVRHGQAPFIVVRGGAWNYRPQNLRTAYRNGYLSSEARTNMFGFRLVRDL</sequence>
<proteinExistence type="predicted"/>
<dbReference type="AlphaFoldDB" id="A0A7W9QET4"/>
<dbReference type="Gene3D" id="3.90.1580.10">
    <property type="entry name" value="paralog of FGE (formylglycine-generating enzyme)"/>
    <property type="match status" value="1"/>
</dbReference>
<reference evidence="3 4" key="1">
    <citation type="submission" date="2020-08" db="EMBL/GenBank/DDBJ databases">
        <title>Genomic Encyclopedia of Type Strains, Phase III (KMG-III): the genomes of soil and plant-associated and newly described type strains.</title>
        <authorList>
            <person name="Whitman W."/>
        </authorList>
    </citation>
    <scope>NUCLEOTIDE SEQUENCE [LARGE SCALE GENOMIC DNA]</scope>
    <source>
        <strain evidence="3 4">CECT 8305</strain>
    </source>
</reference>
<dbReference type="PANTHER" id="PTHR23150:SF19">
    <property type="entry name" value="FORMYLGLYCINE-GENERATING ENZYME"/>
    <property type="match status" value="1"/>
</dbReference>
<dbReference type="InterPro" id="IPR005532">
    <property type="entry name" value="SUMF_dom"/>
</dbReference>
<evidence type="ECO:0000313" key="3">
    <source>
        <dbReference type="EMBL" id="MBB5938966.1"/>
    </source>
</evidence>
<dbReference type="InterPro" id="IPR051043">
    <property type="entry name" value="Sulfatase_Mod_Factor_Kinase"/>
</dbReference>
<dbReference type="SUPFAM" id="SSF56436">
    <property type="entry name" value="C-type lectin-like"/>
    <property type="match status" value="1"/>
</dbReference>
<name>A0A7W9QET4_9ACTN</name>
<dbReference type="EMBL" id="JACHJL010000020">
    <property type="protein sequence ID" value="MBB5938966.1"/>
    <property type="molecule type" value="Genomic_DNA"/>
</dbReference>
<dbReference type="InterPro" id="IPR042095">
    <property type="entry name" value="SUMF_sf"/>
</dbReference>
<organism evidence="3 4">
    <name type="scientific">Streptomyces zagrosensis</name>
    <dbReference type="NCBI Taxonomy" id="1042984"/>
    <lineage>
        <taxon>Bacteria</taxon>
        <taxon>Bacillati</taxon>
        <taxon>Actinomycetota</taxon>
        <taxon>Actinomycetes</taxon>
        <taxon>Kitasatosporales</taxon>
        <taxon>Streptomycetaceae</taxon>
        <taxon>Streptomyces</taxon>
    </lineage>
</organism>